<evidence type="ECO:0000313" key="1">
    <source>
        <dbReference type="EMBL" id="GES05804.1"/>
    </source>
</evidence>
<dbReference type="AlphaFoldDB" id="A0A5M3WAA3"/>
<sequence length="347" mass="38197">MLFVWRRIPPPFLIGGAEVSQQLLAEQFAAAGWRTLYLASHEPPWATTSMLPSMLDHLDRSALAYDYRAGSRELRYVSNGVHIRVVAQDVLLKALTTTLREDKPDLVITSQEGSAELAAHARTKTKVAGWLHSVSSTGLHVLDGKPHYALATSRFVLSQTPSMYAAVLFYPPFRPVSAPAGQRDGDLLMINPVPAKGAALMHRLADLLPERRFTLVEGWWDTAAEFACHPNVTYLPRTYDPNEMTALYRRHQLLLVPSMVNDAYPRVIIEAALTRLPSIGSARGGIGEAIGDPTLLAPPDQHAAWITLIRTLTRDQLTELADQAYRRAIPLTRSCLPELAAAGIIGT</sequence>
<dbReference type="Gene3D" id="3.40.50.2000">
    <property type="entry name" value="Glycogen Phosphorylase B"/>
    <property type="match status" value="2"/>
</dbReference>
<dbReference type="EMBL" id="BLAD01000113">
    <property type="protein sequence ID" value="GES05804.1"/>
    <property type="molecule type" value="Genomic_DNA"/>
</dbReference>
<name>A0A5M3WAA3_9ACTN</name>
<protein>
    <recommendedName>
        <fullName evidence="3">Glycosyl transferase</fullName>
    </recommendedName>
</protein>
<gene>
    <name evidence="1" type="ORF">Acor_78730</name>
</gene>
<evidence type="ECO:0000313" key="2">
    <source>
        <dbReference type="Proteomes" id="UP000334990"/>
    </source>
</evidence>
<dbReference type="Pfam" id="PF13692">
    <property type="entry name" value="Glyco_trans_1_4"/>
    <property type="match status" value="1"/>
</dbReference>
<dbReference type="Proteomes" id="UP000334990">
    <property type="component" value="Unassembled WGS sequence"/>
</dbReference>
<evidence type="ECO:0008006" key="3">
    <source>
        <dbReference type="Google" id="ProtNLM"/>
    </source>
</evidence>
<accession>A0A5M3WAA3</accession>
<comment type="caution">
    <text evidence="1">The sequence shown here is derived from an EMBL/GenBank/DDBJ whole genome shotgun (WGS) entry which is preliminary data.</text>
</comment>
<keyword evidence="2" id="KW-1185">Reference proteome</keyword>
<organism evidence="1 2">
    <name type="scientific">Acrocarpospora corrugata</name>
    <dbReference type="NCBI Taxonomy" id="35763"/>
    <lineage>
        <taxon>Bacteria</taxon>
        <taxon>Bacillati</taxon>
        <taxon>Actinomycetota</taxon>
        <taxon>Actinomycetes</taxon>
        <taxon>Streptosporangiales</taxon>
        <taxon>Streptosporangiaceae</taxon>
        <taxon>Acrocarpospora</taxon>
    </lineage>
</organism>
<reference evidence="1 2" key="1">
    <citation type="submission" date="2019-10" db="EMBL/GenBank/DDBJ databases">
        <title>Whole genome shotgun sequence of Acrocarpospora corrugata NBRC 13972.</title>
        <authorList>
            <person name="Ichikawa N."/>
            <person name="Kimura A."/>
            <person name="Kitahashi Y."/>
            <person name="Komaki H."/>
            <person name="Oguchi A."/>
        </authorList>
    </citation>
    <scope>NUCLEOTIDE SEQUENCE [LARGE SCALE GENOMIC DNA]</scope>
    <source>
        <strain evidence="1 2">NBRC 13972</strain>
    </source>
</reference>
<dbReference type="SUPFAM" id="SSF53756">
    <property type="entry name" value="UDP-Glycosyltransferase/glycogen phosphorylase"/>
    <property type="match status" value="1"/>
</dbReference>
<proteinExistence type="predicted"/>